<organism evidence="1 2">
    <name type="scientific">Pseudomonas gorinensis</name>
    <dbReference type="NCBI Taxonomy" id="3240790"/>
    <lineage>
        <taxon>Bacteria</taxon>
        <taxon>Pseudomonadati</taxon>
        <taxon>Pseudomonadota</taxon>
        <taxon>Gammaproteobacteria</taxon>
        <taxon>Pseudomonadales</taxon>
        <taxon>Pseudomonadaceae</taxon>
        <taxon>Pseudomonas</taxon>
    </lineage>
</organism>
<dbReference type="Proteomes" id="UP000018725">
    <property type="component" value="Chromosome"/>
</dbReference>
<proteinExistence type="predicted"/>
<keyword evidence="2" id="KW-1185">Reference proteome</keyword>
<dbReference type="EMBL" id="CP006852">
    <property type="protein sequence ID" value="AHC38095.1"/>
    <property type="molecule type" value="Genomic_DNA"/>
</dbReference>
<accession>A0ACA7PDV7</accession>
<gene>
    <name evidence="1" type="ORF">U771_28110</name>
</gene>
<evidence type="ECO:0000313" key="2">
    <source>
        <dbReference type="Proteomes" id="UP000018725"/>
    </source>
</evidence>
<name>A0ACA7PDV7_9PSED</name>
<evidence type="ECO:0000313" key="1">
    <source>
        <dbReference type="EMBL" id="AHC38095.1"/>
    </source>
</evidence>
<protein>
    <submittedName>
        <fullName evidence="1">Uncharacterized protein</fullName>
    </submittedName>
</protein>
<reference evidence="1 2" key="1">
    <citation type="journal article" date="2014" name="Genome Announc.">
        <title>Complete Genome Sequence of Pseudomonas sp. Strain TKP, Isolated from a gamma-Hexachlorocyclohexane-Degrading Mixed Culture.</title>
        <authorList>
            <person name="Ohtsubo Y."/>
            <person name="Kishida K."/>
            <person name="Sato T."/>
            <person name="Tabata M."/>
            <person name="Kawasumi T."/>
            <person name="Ogura Y."/>
            <person name="Hayashi T."/>
            <person name="Tsuda M."/>
            <person name="Nagata Y."/>
        </authorList>
    </citation>
    <scope>NUCLEOTIDE SEQUENCE [LARGE SCALE GENOMIC DNA]</scope>
    <source>
        <strain evidence="1 2">TKP</strain>
    </source>
</reference>
<sequence length="69" mass="8139">MKIARAIHQWGRRSPAPSAKHQKTIARHTEKYDRRHSRVMTRIQSTLTFGLTTSTRIFRVLSFRNINGY</sequence>